<evidence type="ECO:0000256" key="8">
    <source>
        <dbReference type="ARBA" id="ARBA00023274"/>
    </source>
</evidence>
<dbReference type="Gene3D" id="1.10.3450.40">
    <property type="entry name" value="Signal recognition particle, SRP68 subunit, RNA-binding domain"/>
    <property type="match status" value="1"/>
</dbReference>
<comment type="similarity">
    <text evidence="3 10">Belongs to the SRP68 family.</text>
</comment>
<proteinExistence type="inferred from homology"/>
<sequence>MDITSFVAGFRESAFLLGDHSSYHAQVSRRLRIVQKKLGRATPKNAKYAAKAPITAQDVAKNIEYLHVLLLTSERAWAQAMAMKASHSEDNADKNISGSTRQHIISRLHKAVQTAKHVIDLVSDSASGATETDVLEAKAYRYALAGAEEFEKQAEGVKVKGASPQRWNTCLTSFSAARIIYSSLLKATKKDLFKEVLAGTTDPSIRYAAYQSRIPRTVGVPAIARKFFPDDDAELVKAVQRLDSAALDDEDAASAHTKITWRGRAANIVDAAIGQALVSVDAASAALDESSGSTASSKDRANAYDDVLIASQDAVDATKQAIEELEKEGVDEGDARMQDLRVTNLAVNYDLISWRIGRNRVLIGADDGLTFPPNPPQKPRRPRKDGKEWTEREEPTGRKLARLRERIALYDAILQSIDSIKELRGAVRDTGFVSELDSQRAYFQALKCLNLSHSYAFLSTPKEALALCNRALSLSSQAASTSQSSSSSKAPKLAVTEQQSQKLKQNLENLTSHYRGVVALSQLSASSETASKAGLTNAAPVVERLNEYPASGSVDLKNLVTWPPKLKPVPVKPLFLDVAWNYVEYPGRAPAKQEPEPAKVEETKPERPAAKGWFSFGR</sequence>
<dbReference type="OrthoDB" id="10255118at2759"/>
<feature type="region of interest" description="Disordered" evidence="11">
    <location>
        <begin position="367"/>
        <end position="396"/>
    </location>
</feature>
<organism evidence="12 13">
    <name type="scientific">Ophiobolus disseminans</name>
    <dbReference type="NCBI Taxonomy" id="1469910"/>
    <lineage>
        <taxon>Eukaryota</taxon>
        <taxon>Fungi</taxon>
        <taxon>Dikarya</taxon>
        <taxon>Ascomycota</taxon>
        <taxon>Pezizomycotina</taxon>
        <taxon>Dothideomycetes</taxon>
        <taxon>Pleosporomycetidae</taxon>
        <taxon>Pleosporales</taxon>
        <taxon>Pleosporineae</taxon>
        <taxon>Phaeosphaeriaceae</taxon>
        <taxon>Ophiobolus</taxon>
    </lineage>
</organism>
<dbReference type="GO" id="GO:0008312">
    <property type="term" value="F:7S RNA binding"/>
    <property type="evidence" value="ECO:0007669"/>
    <property type="project" value="InterPro"/>
</dbReference>
<evidence type="ECO:0000256" key="4">
    <source>
        <dbReference type="ARBA" id="ARBA00022490"/>
    </source>
</evidence>
<dbReference type="GO" id="GO:0005786">
    <property type="term" value="C:signal recognition particle, endoplasmic reticulum targeting"/>
    <property type="evidence" value="ECO:0007669"/>
    <property type="project" value="UniProtKB-KW"/>
</dbReference>
<gene>
    <name evidence="12" type="ORF">CC86DRAFT_399035</name>
</gene>
<dbReference type="InterPro" id="IPR026258">
    <property type="entry name" value="SRP68"/>
</dbReference>
<dbReference type="InterPro" id="IPR034652">
    <property type="entry name" value="SRP68-RBD"/>
</dbReference>
<dbReference type="PANTHER" id="PTHR12860:SF0">
    <property type="entry name" value="SIGNAL RECOGNITION PARTICLE SUBUNIT SRP68"/>
    <property type="match status" value="1"/>
</dbReference>
<dbReference type="InterPro" id="IPR038253">
    <property type="entry name" value="SRP68_N_sf"/>
</dbReference>
<accession>A0A6A6ZD20</accession>
<keyword evidence="5 10" id="KW-0694">RNA-binding</keyword>
<name>A0A6A6ZD20_9PLEO</name>
<dbReference type="GO" id="GO:0005730">
    <property type="term" value="C:nucleolus"/>
    <property type="evidence" value="ECO:0007669"/>
    <property type="project" value="UniProtKB-SubCell"/>
</dbReference>
<feature type="region of interest" description="Disordered" evidence="11">
    <location>
        <begin position="478"/>
        <end position="498"/>
    </location>
</feature>
<evidence type="ECO:0000256" key="2">
    <source>
        <dbReference type="ARBA" id="ARBA00004604"/>
    </source>
</evidence>
<feature type="compositionally biased region" description="Low complexity" evidence="11">
    <location>
        <begin position="478"/>
        <end position="488"/>
    </location>
</feature>
<evidence type="ECO:0000256" key="9">
    <source>
        <dbReference type="ARBA" id="ARBA00029498"/>
    </source>
</evidence>
<dbReference type="AlphaFoldDB" id="A0A6A6ZD20"/>
<evidence type="ECO:0000256" key="5">
    <source>
        <dbReference type="ARBA" id="ARBA00022884"/>
    </source>
</evidence>
<dbReference type="GO" id="GO:0006614">
    <property type="term" value="P:SRP-dependent cotranslational protein targeting to membrane"/>
    <property type="evidence" value="ECO:0007669"/>
    <property type="project" value="InterPro"/>
</dbReference>
<keyword evidence="8 10" id="KW-0687">Ribonucleoprotein</keyword>
<feature type="compositionally biased region" description="Basic and acidic residues" evidence="11">
    <location>
        <begin position="591"/>
        <end position="609"/>
    </location>
</feature>
<feature type="compositionally biased region" description="Basic and acidic residues" evidence="11">
    <location>
        <begin position="385"/>
        <end position="396"/>
    </location>
</feature>
<comment type="function">
    <text evidence="10">Component of the signal recognition particle (SRP) complex, a ribonucleoprotein complex that mediates the cotranslational targeting of secretory and membrane proteins to the endoplasmic reticulum (ER). The SRP complex interacts with the signal sequence in nascent secretory and membrane proteins and directs them to the membrane of the ER.</text>
</comment>
<dbReference type="Proteomes" id="UP000799424">
    <property type="component" value="Unassembled WGS sequence"/>
</dbReference>
<keyword evidence="6 10" id="KW-0733">Signal recognition particle</keyword>
<evidence type="ECO:0000256" key="10">
    <source>
        <dbReference type="PIRNR" id="PIRNR038995"/>
    </source>
</evidence>
<keyword evidence="13" id="KW-1185">Reference proteome</keyword>
<evidence type="ECO:0000256" key="11">
    <source>
        <dbReference type="SAM" id="MobiDB-lite"/>
    </source>
</evidence>
<dbReference type="Pfam" id="PF16969">
    <property type="entry name" value="SRP68"/>
    <property type="match status" value="1"/>
</dbReference>
<evidence type="ECO:0000256" key="1">
    <source>
        <dbReference type="ARBA" id="ARBA00004496"/>
    </source>
</evidence>
<keyword evidence="7" id="KW-0539">Nucleus</keyword>
<dbReference type="PANTHER" id="PTHR12860">
    <property type="entry name" value="SIGNAL RECOGNITION PARTICLE 68 KDA PROTEIN"/>
    <property type="match status" value="1"/>
</dbReference>
<dbReference type="CDD" id="cd15481">
    <property type="entry name" value="SRP68-RBD"/>
    <property type="match status" value="1"/>
</dbReference>
<protein>
    <recommendedName>
        <fullName evidence="9 10">Signal recognition particle subunit SRP68</fullName>
        <shortName evidence="10">SRP68</shortName>
    </recommendedName>
</protein>
<dbReference type="PIRSF" id="PIRSF038995">
    <property type="entry name" value="SRP68"/>
    <property type="match status" value="1"/>
</dbReference>
<evidence type="ECO:0000313" key="13">
    <source>
        <dbReference type="Proteomes" id="UP000799424"/>
    </source>
</evidence>
<evidence type="ECO:0000256" key="7">
    <source>
        <dbReference type="ARBA" id="ARBA00023242"/>
    </source>
</evidence>
<comment type="subcellular location">
    <subcellularLocation>
        <location evidence="1 10">Cytoplasm</location>
    </subcellularLocation>
    <subcellularLocation>
        <location evidence="2">Nucleus</location>
        <location evidence="2">Nucleolus</location>
    </subcellularLocation>
</comment>
<feature type="region of interest" description="Disordered" evidence="11">
    <location>
        <begin position="588"/>
        <end position="618"/>
    </location>
</feature>
<keyword evidence="4 10" id="KW-0963">Cytoplasm</keyword>
<dbReference type="GO" id="GO:0005047">
    <property type="term" value="F:signal recognition particle binding"/>
    <property type="evidence" value="ECO:0007669"/>
    <property type="project" value="InterPro"/>
</dbReference>
<reference evidence="12" key="1">
    <citation type="journal article" date="2020" name="Stud. Mycol.">
        <title>101 Dothideomycetes genomes: a test case for predicting lifestyles and emergence of pathogens.</title>
        <authorList>
            <person name="Haridas S."/>
            <person name="Albert R."/>
            <person name="Binder M."/>
            <person name="Bloem J."/>
            <person name="Labutti K."/>
            <person name="Salamov A."/>
            <person name="Andreopoulos B."/>
            <person name="Baker S."/>
            <person name="Barry K."/>
            <person name="Bills G."/>
            <person name="Bluhm B."/>
            <person name="Cannon C."/>
            <person name="Castanera R."/>
            <person name="Culley D."/>
            <person name="Daum C."/>
            <person name="Ezra D."/>
            <person name="Gonzalez J."/>
            <person name="Henrissat B."/>
            <person name="Kuo A."/>
            <person name="Liang C."/>
            <person name="Lipzen A."/>
            <person name="Lutzoni F."/>
            <person name="Magnuson J."/>
            <person name="Mondo S."/>
            <person name="Nolan M."/>
            <person name="Ohm R."/>
            <person name="Pangilinan J."/>
            <person name="Park H.-J."/>
            <person name="Ramirez L."/>
            <person name="Alfaro M."/>
            <person name="Sun H."/>
            <person name="Tritt A."/>
            <person name="Yoshinaga Y."/>
            <person name="Zwiers L.-H."/>
            <person name="Turgeon B."/>
            <person name="Goodwin S."/>
            <person name="Spatafora J."/>
            <person name="Crous P."/>
            <person name="Grigoriev I."/>
        </authorList>
    </citation>
    <scope>NUCLEOTIDE SEQUENCE</scope>
    <source>
        <strain evidence="12">CBS 113818</strain>
    </source>
</reference>
<dbReference type="GO" id="GO:0030942">
    <property type="term" value="F:endoplasmic reticulum signal peptide binding"/>
    <property type="evidence" value="ECO:0007669"/>
    <property type="project" value="InterPro"/>
</dbReference>
<evidence type="ECO:0000256" key="3">
    <source>
        <dbReference type="ARBA" id="ARBA00009352"/>
    </source>
</evidence>
<evidence type="ECO:0000313" key="12">
    <source>
        <dbReference type="EMBL" id="KAF2818886.1"/>
    </source>
</evidence>
<dbReference type="EMBL" id="MU006248">
    <property type="protein sequence ID" value="KAF2818886.1"/>
    <property type="molecule type" value="Genomic_DNA"/>
</dbReference>
<evidence type="ECO:0000256" key="6">
    <source>
        <dbReference type="ARBA" id="ARBA00023135"/>
    </source>
</evidence>